<reference evidence="3 4" key="1">
    <citation type="submission" date="2018-06" db="EMBL/GenBank/DDBJ databases">
        <authorList>
            <consortium name="Pathogen Informatics"/>
            <person name="Doyle S."/>
        </authorList>
    </citation>
    <scope>NUCLEOTIDE SEQUENCE [LARGE SCALE GENOMIC DNA]</scope>
    <source>
        <strain evidence="3 4">NCTC10975</strain>
    </source>
</reference>
<dbReference type="GO" id="GO:0071555">
    <property type="term" value="P:cell wall organization"/>
    <property type="evidence" value="ECO:0007669"/>
    <property type="project" value="InterPro"/>
</dbReference>
<evidence type="ECO:0000313" key="4">
    <source>
        <dbReference type="Proteomes" id="UP000251485"/>
    </source>
</evidence>
<name>A0A2X2BM15_PROMI</name>
<sequence length="84" mass="9052">MNSFSTLKTLFCGSLLALSLVNTTQAGVSLDRTRIVLTGNENSASVNLKNTSPDIPFLAQSWVENEKWAEDLFTLSGTSTVTTP</sequence>
<dbReference type="PANTHER" id="PTHR30251:SF2">
    <property type="entry name" value="FIMBRIAL CHAPERONE YADV-RELATED"/>
    <property type="match status" value="1"/>
</dbReference>
<dbReference type="Pfam" id="PF00345">
    <property type="entry name" value="PapD_N"/>
    <property type="match status" value="1"/>
</dbReference>
<accession>A0A2X2BM15</accession>
<gene>
    <name evidence="3" type="primary">pmfD_1</name>
    <name evidence="3" type="ORF">NCTC10975_01621</name>
</gene>
<keyword evidence="1" id="KW-0732">Signal</keyword>
<dbReference type="Proteomes" id="UP000251485">
    <property type="component" value="Unassembled WGS sequence"/>
</dbReference>
<dbReference type="InterPro" id="IPR008962">
    <property type="entry name" value="PapD-like_sf"/>
</dbReference>
<dbReference type="InterPro" id="IPR016147">
    <property type="entry name" value="Pili_assmbl_chaperone_N"/>
</dbReference>
<feature type="signal peptide" evidence="1">
    <location>
        <begin position="1"/>
        <end position="26"/>
    </location>
</feature>
<dbReference type="AlphaFoldDB" id="A0A2X2BM15"/>
<proteinExistence type="predicted"/>
<dbReference type="PANTHER" id="PTHR30251">
    <property type="entry name" value="PILUS ASSEMBLY CHAPERONE"/>
    <property type="match status" value="1"/>
</dbReference>
<feature type="chain" id="PRO_5015992527" evidence="1">
    <location>
        <begin position="27"/>
        <end position="84"/>
    </location>
</feature>
<organism evidence="3 4">
    <name type="scientific">Proteus mirabilis</name>
    <dbReference type="NCBI Taxonomy" id="584"/>
    <lineage>
        <taxon>Bacteria</taxon>
        <taxon>Pseudomonadati</taxon>
        <taxon>Pseudomonadota</taxon>
        <taxon>Gammaproteobacteria</taxon>
        <taxon>Enterobacterales</taxon>
        <taxon>Morganellaceae</taxon>
        <taxon>Proteus</taxon>
    </lineage>
</organism>
<evidence type="ECO:0000256" key="1">
    <source>
        <dbReference type="SAM" id="SignalP"/>
    </source>
</evidence>
<evidence type="ECO:0000259" key="2">
    <source>
        <dbReference type="Pfam" id="PF00345"/>
    </source>
</evidence>
<dbReference type="SUPFAM" id="SSF49354">
    <property type="entry name" value="PapD-like"/>
    <property type="match status" value="1"/>
</dbReference>
<feature type="domain" description="Pili assembly chaperone N-terminal" evidence="2">
    <location>
        <begin position="27"/>
        <end position="67"/>
    </location>
</feature>
<protein>
    <submittedName>
        <fullName evidence="3">Fimbrial chaperone protein</fullName>
    </submittedName>
</protein>
<dbReference type="Gene3D" id="2.60.40.10">
    <property type="entry name" value="Immunoglobulins"/>
    <property type="match status" value="1"/>
</dbReference>
<dbReference type="InterPro" id="IPR050643">
    <property type="entry name" value="Periplasmic_pilus_chap"/>
</dbReference>
<dbReference type="InterPro" id="IPR013783">
    <property type="entry name" value="Ig-like_fold"/>
</dbReference>
<dbReference type="EMBL" id="UAUE01000010">
    <property type="protein sequence ID" value="SPY95923.1"/>
    <property type="molecule type" value="Genomic_DNA"/>
</dbReference>
<evidence type="ECO:0000313" key="3">
    <source>
        <dbReference type="EMBL" id="SPY95923.1"/>
    </source>
</evidence>
<dbReference type="GO" id="GO:0030288">
    <property type="term" value="C:outer membrane-bounded periplasmic space"/>
    <property type="evidence" value="ECO:0007669"/>
    <property type="project" value="InterPro"/>
</dbReference>